<feature type="transmembrane region" description="Helical" evidence="7">
    <location>
        <begin position="228"/>
        <end position="245"/>
    </location>
</feature>
<feature type="domain" description="Phosphatidic acid phosphatase type 2/haloperoxidase" evidence="8">
    <location>
        <begin position="133"/>
        <end position="275"/>
    </location>
</feature>
<keyword evidence="4 7" id="KW-1133">Transmembrane helix</keyword>
<evidence type="ECO:0000256" key="4">
    <source>
        <dbReference type="ARBA" id="ARBA00022989"/>
    </source>
</evidence>
<dbReference type="GO" id="GO:0006644">
    <property type="term" value="P:phospholipid metabolic process"/>
    <property type="evidence" value="ECO:0007669"/>
    <property type="project" value="InterPro"/>
</dbReference>
<gene>
    <name evidence="9" type="ORF">HK097_006460</name>
</gene>
<keyword evidence="5 7" id="KW-0472">Membrane</keyword>
<organism evidence="9 10">
    <name type="scientific">Rhizophlyctis rosea</name>
    <dbReference type="NCBI Taxonomy" id="64517"/>
    <lineage>
        <taxon>Eukaryota</taxon>
        <taxon>Fungi</taxon>
        <taxon>Fungi incertae sedis</taxon>
        <taxon>Chytridiomycota</taxon>
        <taxon>Chytridiomycota incertae sedis</taxon>
        <taxon>Chytridiomycetes</taxon>
        <taxon>Rhizophlyctidales</taxon>
        <taxon>Rhizophlyctidaceae</taxon>
        <taxon>Rhizophlyctis</taxon>
    </lineage>
</organism>
<evidence type="ECO:0000256" key="6">
    <source>
        <dbReference type="SAM" id="MobiDB-lite"/>
    </source>
</evidence>
<accession>A0AAD5X248</accession>
<comment type="similarity">
    <text evidence="2">Belongs to the PA-phosphatase related phosphoesterase family.</text>
</comment>
<dbReference type="AlphaFoldDB" id="A0AAD5X248"/>
<sequence>MPRPTFWNRLPFPLIRRQVPTNYYDRPDPSYVAPWARDPVDFPSRSRHPLISRITDWLFILILLVGTQLFFTVVKPPVTYFRIDDPSLMLPEVPEIIPSSLTPVFTIGIPIVVMIFFECLFFFDPWNMYHLCTGYAETTALSLFITSILWIFLGSLRPTFLTKCQPDLSKVVPGKVWYTVAEICTQHLNKDEFHAFPSGHASTAWSGFVFFSLYMSTKVKAWSPAAQFWKVVFFIVVPIAAALWITTTRVIDHHHTALQVTVGSIIGTLGAFAGYTRNFTGLFTWRNHVPARYAYHKPESVSSLELAASQSDDVLVGRHELGRSVGEEQRRQVAADGARVAPGAEMSGVRSNHPHEVANGVV</sequence>
<feature type="transmembrane region" description="Helical" evidence="7">
    <location>
        <begin position="101"/>
        <end position="123"/>
    </location>
</feature>
<dbReference type="EMBL" id="JADGJD010000301">
    <property type="protein sequence ID" value="KAJ3052365.1"/>
    <property type="molecule type" value="Genomic_DNA"/>
</dbReference>
<dbReference type="PANTHER" id="PTHR10165">
    <property type="entry name" value="LIPID PHOSPHATE PHOSPHATASE"/>
    <property type="match status" value="1"/>
</dbReference>
<keyword evidence="10" id="KW-1185">Reference proteome</keyword>
<name>A0AAD5X248_9FUNG</name>
<evidence type="ECO:0000259" key="8">
    <source>
        <dbReference type="SMART" id="SM00014"/>
    </source>
</evidence>
<dbReference type="PANTHER" id="PTHR10165:SF35">
    <property type="entry name" value="RE23632P"/>
    <property type="match status" value="1"/>
</dbReference>
<feature type="transmembrane region" description="Helical" evidence="7">
    <location>
        <begin position="257"/>
        <end position="276"/>
    </location>
</feature>
<dbReference type="Proteomes" id="UP001212841">
    <property type="component" value="Unassembled WGS sequence"/>
</dbReference>
<evidence type="ECO:0000256" key="7">
    <source>
        <dbReference type="SAM" id="Phobius"/>
    </source>
</evidence>
<dbReference type="Pfam" id="PF01569">
    <property type="entry name" value="PAP2"/>
    <property type="match status" value="1"/>
</dbReference>
<dbReference type="InterPro" id="IPR043216">
    <property type="entry name" value="PAP-like"/>
</dbReference>
<dbReference type="GO" id="GO:0008195">
    <property type="term" value="F:phosphatidate phosphatase activity"/>
    <property type="evidence" value="ECO:0007669"/>
    <property type="project" value="TreeGrafter"/>
</dbReference>
<evidence type="ECO:0000256" key="5">
    <source>
        <dbReference type="ARBA" id="ARBA00023136"/>
    </source>
</evidence>
<evidence type="ECO:0000256" key="1">
    <source>
        <dbReference type="ARBA" id="ARBA00004141"/>
    </source>
</evidence>
<proteinExistence type="inferred from homology"/>
<reference evidence="9" key="1">
    <citation type="submission" date="2020-05" db="EMBL/GenBank/DDBJ databases">
        <title>Phylogenomic resolution of chytrid fungi.</title>
        <authorList>
            <person name="Stajich J.E."/>
            <person name="Amses K."/>
            <person name="Simmons R."/>
            <person name="Seto K."/>
            <person name="Myers J."/>
            <person name="Bonds A."/>
            <person name="Quandt C.A."/>
            <person name="Barry K."/>
            <person name="Liu P."/>
            <person name="Grigoriev I."/>
            <person name="Longcore J.E."/>
            <person name="James T.Y."/>
        </authorList>
    </citation>
    <scope>NUCLEOTIDE SEQUENCE</scope>
    <source>
        <strain evidence="9">JEL0318</strain>
    </source>
</reference>
<dbReference type="GO" id="GO:0046839">
    <property type="term" value="P:phospholipid dephosphorylation"/>
    <property type="evidence" value="ECO:0007669"/>
    <property type="project" value="TreeGrafter"/>
</dbReference>
<feature type="transmembrane region" description="Helical" evidence="7">
    <location>
        <begin position="198"/>
        <end position="216"/>
    </location>
</feature>
<feature type="transmembrane region" description="Helical" evidence="7">
    <location>
        <begin position="57"/>
        <end position="81"/>
    </location>
</feature>
<keyword evidence="3 7" id="KW-0812">Transmembrane</keyword>
<feature type="region of interest" description="Disordered" evidence="6">
    <location>
        <begin position="326"/>
        <end position="362"/>
    </location>
</feature>
<evidence type="ECO:0000313" key="9">
    <source>
        <dbReference type="EMBL" id="KAJ3052365.1"/>
    </source>
</evidence>
<dbReference type="SUPFAM" id="SSF48317">
    <property type="entry name" value="Acid phosphatase/Vanadium-dependent haloperoxidase"/>
    <property type="match status" value="1"/>
</dbReference>
<dbReference type="InterPro" id="IPR000326">
    <property type="entry name" value="PAP2/HPO"/>
</dbReference>
<dbReference type="GO" id="GO:0016020">
    <property type="term" value="C:membrane"/>
    <property type="evidence" value="ECO:0007669"/>
    <property type="project" value="UniProtKB-SubCell"/>
</dbReference>
<evidence type="ECO:0000313" key="10">
    <source>
        <dbReference type="Proteomes" id="UP001212841"/>
    </source>
</evidence>
<feature type="transmembrane region" description="Helical" evidence="7">
    <location>
        <begin position="135"/>
        <end position="153"/>
    </location>
</feature>
<comment type="subcellular location">
    <subcellularLocation>
        <location evidence="1">Membrane</location>
        <topology evidence="1">Multi-pass membrane protein</topology>
    </subcellularLocation>
</comment>
<dbReference type="SMART" id="SM00014">
    <property type="entry name" value="acidPPc"/>
    <property type="match status" value="1"/>
</dbReference>
<protein>
    <recommendedName>
        <fullName evidence="8">Phosphatidic acid phosphatase type 2/haloperoxidase domain-containing protein</fullName>
    </recommendedName>
</protein>
<dbReference type="Gene3D" id="1.20.144.10">
    <property type="entry name" value="Phosphatidic acid phosphatase type 2/haloperoxidase"/>
    <property type="match status" value="1"/>
</dbReference>
<comment type="caution">
    <text evidence="9">The sequence shown here is derived from an EMBL/GenBank/DDBJ whole genome shotgun (WGS) entry which is preliminary data.</text>
</comment>
<evidence type="ECO:0000256" key="3">
    <source>
        <dbReference type="ARBA" id="ARBA00022692"/>
    </source>
</evidence>
<evidence type="ECO:0000256" key="2">
    <source>
        <dbReference type="ARBA" id="ARBA00008816"/>
    </source>
</evidence>
<dbReference type="InterPro" id="IPR036938">
    <property type="entry name" value="PAP2/HPO_sf"/>
</dbReference>